<dbReference type="GO" id="GO:0009061">
    <property type="term" value="P:anaerobic respiration"/>
    <property type="evidence" value="ECO:0007669"/>
    <property type="project" value="TreeGrafter"/>
</dbReference>
<evidence type="ECO:0000256" key="1">
    <source>
        <dbReference type="ARBA" id="ARBA00001927"/>
    </source>
</evidence>
<dbReference type="InterPro" id="IPR017896">
    <property type="entry name" value="4Fe4S_Fe-S-bd"/>
</dbReference>
<keyword evidence="11" id="KW-0003">3Fe-4S</keyword>
<dbReference type="EMBL" id="FQVA01000001">
    <property type="protein sequence ID" value="SHF09051.1"/>
    <property type="molecule type" value="Genomic_DNA"/>
</dbReference>
<evidence type="ECO:0000256" key="5">
    <source>
        <dbReference type="ARBA" id="ARBA00022485"/>
    </source>
</evidence>
<dbReference type="InterPro" id="IPR006547">
    <property type="entry name" value="NO3_Rdtase_bsu"/>
</dbReference>
<dbReference type="GO" id="GO:0051538">
    <property type="term" value="F:3 iron, 4 sulfur cluster binding"/>
    <property type="evidence" value="ECO:0007669"/>
    <property type="project" value="UniProtKB-KW"/>
</dbReference>
<evidence type="ECO:0000256" key="8">
    <source>
        <dbReference type="ARBA" id="ARBA00022982"/>
    </source>
</evidence>
<dbReference type="GO" id="GO:0030313">
    <property type="term" value="C:cell envelope"/>
    <property type="evidence" value="ECO:0007669"/>
    <property type="project" value="UniProtKB-SubCell"/>
</dbReference>
<evidence type="ECO:0000259" key="12">
    <source>
        <dbReference type="PROSITE" id="PS51379"/>
    </source>
</evidence>
<dbReference type="PROSITE" id="PS51379">
    <property type="entry name" value="4FE4S_FER_2"/>
    <property type="match status" value="3"/>
</dbReference>
<dbReference type="STRING" id="494016.SAMN04487965_1342"/>
<dbReference type="GO" id="GO:0016020">
    <property type="term" value="C:membrane"/>
    <property type="evidence" value="ECO:0007669"/>
    <property type="project" value="TreeGrafter"/>
</dbReference>
<dbReference type="CDD" id="cd10557">
    <property type="entry name" value="NarH_beta-like"/>
    <property type="match status" value="1"/>
</dbReference>
<keyword evidence="7" id="KW-0677">Repeat</keyword>
<dbReference type="GO" id="GO:0008940">
    <property type="term" value="F:nitrate reductase activity"/>
    <property type="evidence" value="ECO:0007669"/>
    <property type="project" value="InterPro"/>
</dbReference>
<dbReference type="FunFam" id="3.30.70.20:FF:000005">
    <property type="entry name" value="Respiratory nitrate reductase beta subunit"/>
    <property type="match status" value="1"/>
</dbReference>
<evidence type="ECO:0000256" key="9">
    <source>
        <dbReference type="ARBA" id="ARBA00023004"/>
    </source>
</evidence>
<keyword evidence="4" id="KW-0813">Transport</keyword>
<dbReference type="AlphaFoldDB" id="A0A1M4YTG0"/>
<comment type="subcellular location">
    <subcellularLocation>
        <location evidence="3">Cell envelope</location>
    </subcellularLocation>
</comment>
<feature type="domain" description="4Fe-4S ferredoxin-type" evidence="12">
    <location>
        <begin position="174"/>
        <end position="205"/>
    </location>
</feature>
<keyword evidence="14" id="KW-1185">Reference proteome</keyword>
<dbReference type="Gene3D" id="3.30.70.20">
    <property type="match status" value="4"/>
</dbReference>
<gene>
    <name evidence="13" type="ORF">SAMN04487965_1342</name>
</gene>
<feature type="domain" description="4Fe-4S ferredoxin-type" evidence="12">
    <location>
        <begin position="207"/>
        <end position="236"/>
    </location>
</feature>
<sequence length="515" mass="58630">MKVRAQIGMVLNLDKCIGCHTCSVTCKNVWTSREGVEYAWFNNVETKPGIGYPKEWENQDKYNGGWIRKKNGKLEPRQGGKRRVLANIFGNPDMPEIDDYYEPFDFDYQNLHKAPEQKHQPVARPRSLISGQRMEKIDWGPNWEEILGTEFEKRKKDKNFDEVQADIYGEFENTFMMYLPRLCEHCLNPACVASCPSGAIYKREEDGIVLIDQDKCRGWRMCVSGCPYKKIYYNWKTGKSEKCIFCYPRIESGQPTICSETCVGRIRYLGVLLYDADRIEEAASVENDKDLYQAQCDIFLDPSDPQVQAAARAEGIPQAWIDAAQQSPVYKMAIDWKVALPLHPEYRTLPMVWYVPPLSPIQNAVQEGHVETVTVGMNAEIPDLSTLRIPLKYLANLLTAGDEAPVARALERMIVMRAYMRGIHVDGVQDRDLLEQAGMTVQQVEDMYRYMALANYEDRFVVPSSHKAYAENAYDMKSSCGFSFGNGCSTGNDSVNIFGGKKQTVRQVIPAKIVD</sequence>
<evidence type="ECO:0000313" key="13">
    <source>
        <dbReference type="EMBL" id="SHF09051.1"/>
    </source>
</evidence>
<evidence type="ECO:0000256" key="3">
    <source>
        <dbReference type="ARBA" id="ARBA00004196"/>
    </source>
</evidence>
<keyword evidence="10" id="KW-0411">Iron-sulfur</keyword>
<dbReference type="GO" id="GO:0009055">
    <property type="term" value="F:electron transfer activity"/>
    <property type="evidence" value="ECO:0007669"/>
    <property type="project" value="TreeGrafter"/>
</dbReference>
<dbReference type="NCBIfam" id="TIGR01660">
    <property type="entry name" value="narH"/>
    <property type="match status" value="1"/>
</dbReference>
<dbReference type="GO" id="GO:0046872">
    <property type="term" value="F:metal ion binding"/>
    <property type="evidence" value="ECO:0007669"/>
    <property type="project" value="UniProtKB-KW"/>
</dbReference>
<keyword evidence="5" id="KW-0004">4Fe-4S</keyword>
<keyword evidence="9" id="KW-0408">Iron</keyword>
<evidence type="ECO:0000256" key="10">
    <source>
        <dbReference type="ARBA" id="ARBA00023014"/>
    </source>
</evidence>
<evidence type="ECO:0000256" key="4">
    <source>
        <dbReference type="ARBA" id="ARBA00022448"/>
    </source>
</evidence>
<accession>A0A1M4YTG0</accession>
<dbReference type="Pfam" id="PF14711">
    <property type="entry name" value="Nitr_red_bet_C"/>
    <property type="match status" value="1"/>
</dbReference>
<organism evidence="13 14">
    <name type="scientific">Microbulbifer donghaiensis</name>
    <dbReference type="NCBI Taxonomy" id="494016"/>
    <lineage>
        <taxon>Bacteria</taxon>
        <taxon>Pseudomonadati</taxon>
        <taxon>Pseudomonadota</taxon>
        <taxon>Gammaproteobacteria</taxon>
        <taxon>Cellvibrionales</taxon>
        <taxon>Microbulbiferaceae</taxon>
        <taxon>Microbulbifer</taxon>
    </lineage>
</organism>
<evidence type="ECO:0000313" key="14">
    <source>
        <dbReference type="Proteomes" id="UP000184170"/>
    </source>
</evidence>
<evidence type="ECO:0000256" key="2">
    <source>
        <dbReference type="ARBA" id="ARBA00001966"/>
    </source>
</evidence>
<dbReference type="GO" id="GO:0042126">
    <property type="term" value="P:nitrate metabolic process"/>
    <property type="evidence" value="ECO:0007669"/>
    <property type="project" value="InterPro"/>
</dbReference>
<evidence type="ECO:0000256" key="11">
    <source>
        <dbReference type="ARBA" id="ARBA00023291"/>
    </source>
</evidence>
<dbReference type="Proteomes" id="UP000184170">
    <property type="component" value="Unassembled WGS sequence"/>
</dbReference>
<keyword evidence="8" id="KW-0249">Electron transport</keyword>
<evidence type="ECO:0000256" key="6">
    <source>
        <dbReference type="ARBA" id="ARBA00022723"/>
    </source>
</evidence>
<dbReference type="RefSeq" id="WP_073272950.1">
    <property type="nucleotide sequence ID" value="NZ_FQVA01000001.1"/>
</dbReference>
<dbReference type="FunFam" id="3.30.70.20:FF:000008">
    <property type="entry name" value="Respiratory nitrate reductase beta subunit"/>
    <property type="match status" value="1"/>
</dbReference>
<dbReference type="GO" id="GO:0051539">
    <property type="term" value="F:4 iron, 4 sulfur cluster binding"/>
    <property type="evidence" value="ECO:0007669"/>
    <property type="project" value="UniProtKB-KW"/>
</dbReference>
<dbReference type="SUPFAM" id="SSF54862">
    <property type="entry name" value="4Fe-4S ferredoxins"/>
    <property type="match status" value="1"/>
</dbReference>
<reference evidence="14" key="1">
    <citation type="submission" date="2016-11" db="EMBL/GenBank/DDBJ databases">
        <authorList>
            <person name="Varghese N."/>
            <person name="Submissions S."/>
        </authorList>
    </citation>
    <scope>NUCLEOTIDE SEQUENCE [LARGE SCALE GENOMIC DNA]</scope>
    <source>
        <strain evidence="14">CGMCC 1.7063</strain>
    </source>
</reference>
<dbReference type="InterPro" id="IPR029263">
    <property type="entry name" value="Nitr_red_bet_C"/>
</dbReference>
<comment type="cofactor">
    <cofactor evidence="2">
        <name>[4Fe-4S] cluster</name>
        <dbReference type="ChEBI" id="CHEBI:49883"/>
    </cofactor>
</comment>
<evidence type="ECO:0000256" key="7">
    <source>
        <dbReference type="ARBA" id="ARBA00022737"/>
    </source>
</evidence>
<keyword evidence="6" id="KW-0479">Metal-binding</keyword>
<proteinExistence type="predicted"/>
<protein>
    <submittedName>
        <fullName evidence="13">Respiratory nitrate reductase beta subunit</fullName>
    </submittedName>
</protein>
<dbReference type="OrthoDB" id="9779457at2"/>
<dbReference type="PANTHER" id="PTHR43518">
    <property type="entry name" value="NITRATE REDUCTASE BETA SUBUNIT"/>
    <property type="match status" value="1"/>
</dbReference>
<dbReference type="Pfam" id="PF13247">
    <property type="entry name" value="Fer4_11"/>
    <property type="match status" value="1"/>
</dbReference>
<feature type="domain" description="4Fe-4S ferredoxin-type" evidence="12">
    <location>
        <begin position="7"/>
        <end position="35"/>
    </location>
</feature>
<dbReference type="PANTHER" id="PTHR43518:SF1">
    <property type="entry name" value="RESPIRATORY NITRATE REDUCTASE 1 BETA CHAIN"/>
    <property type="match status" value="1"/>
</dbReference>
<dbReference type="FunFam" id="3.30.70.20:FF:000010">
    <property type="entry name" value="Respiratory nitrate reductase beta subunit"/>
    <property type="match status" value="1"/>
</dbReference>
<name>A0A1M4YTG0_9GAMM</name>
<comment type="cofactor">
    <cofactor evidence="1">
        <name>[3Fe-4S] cluster</name>
        <dbReference type="ChEBI" id="CHEBI:21137"/>
    </cofactor>
</comment>
<dbReference type="GO" id="GO:0009325">
    <property type="term" value="C:nitrate reductase complex"/>
    <property type="evidence" value="ECO:0007669"/>
    <property type="project" value="InterPro"/>
</dbReference>